<protein>
    <recommendedName>
        <fullName evidence="3">CCHC-type domain-containing protein</fullName>
    </recommendedName>
</protein>
<dbReference type="AlphaFoldDB" id="A0A4Y2AYN0"/>
<dbReference type="InterPro" id="IPR036875">
    <property type="entry name" value="Znf_CCHC_sf"/>
</dbReference>
<feature type="region of interest" description="Disordered" evidence="2">
    <location>
        <begin position="202"/>
        <end position="259"/>
    </location>
</feature>
<dbReference type="SMART" id="SM00343">
    <property type="entry name" value="ZnF_C2HC"/>
    <property type="match status" value="2"/>
</dbReference>
<gene>
    <name evidence="4" type="ORF">AVEN_191129_1</name>
</gene>
<dbReference type="Proteomes" id="UP000499080">
    <property type="component" value="Unassembled WGS sequence"/>
</dbReference>
<evidence type="ECO:0000313" key="4">
    <source>
        <dbReference type="EMBL" id="GBL84677.1"/>
    </source>
</evidence>
<reference evidence="4 5" key="1">
    <citation type="journal article" date="2019" name="Sci. Rep.">
        <title>Orb-weaving spider Araneus ventricosus genome elucidates the spidroin gene catalogue.</title>
        <authorList>
            <person name="Kono N."/>
            <person name="Nakamura H."/>
            <person name="Ohtoshi R."/>
            <person name="Moran D.A.P."/>
            <person name="Shinohara A."/>
            <person name="Yoshida Y."/>
            <person name="Fujiwara M."/>
            <person name="Mori M."/>
            <person name="Tomita M."/>
            <person name="Arakawa K."/>
        </authorList>
    </citation>
    <scope>NUCLEOTIDE SEQUENCE [LARGE SCALE GENOMIC DNA]</scope>
</reference>
<organism evidence="4 5">
    <name type="scientific">Araneus ventricosus</name>
    <name type="common">Orbweaver spider</name>
    <name type="synonym">Epeira ventricosa</name>
    <dbReference type="NCBI Taxonomy" id="182803"/>
    <lineage>
        <taxon>Eukaryota</taxon>
        <taxon>Metazoa</taxon>
        <taxon>Ecdysozoa</taxon>
        <taxon>Arthropoda</taxon>
        <taxon>Chelicerata</taxon>
        <taxon>Arachnida</taxon>
        <taxon>Araneae</taxon>
        <taxon>Araneomorphae</taxon>
        <taxon>Entelegynae</taxon>
        <taxon>Araneoidea</taxon>
        <taxon>Araneidae</taxon>
        <taxon>Araneus</taxon>
    </lineage>
</organism>
<feature type="compositionally biased region" description="Polar residues" evidence="2">
    <location>
        <begin position="202"/>
        <end position="213"/>
    </location>
</feature>
<keyword evidence="1" id="KW-0863">Zinc-finger</keyword>
<dbReference type="OrthoDB" id="6469589at2759"/>
<proteinExistence type="predicted"/>
<sequence>MDLTDLKSTLAYSMKYESAKTALKISMHARPIKIEDNTGEEKDDKFESLLRAFEKLLDRLEAGKKNAPRRNPNVTCWRCYKKGHVQRECPSDNASRRNPNVTCWSCNKNGHIQNECQQITSTNYHKGIPHGSEDALARRPCIKSCKRDLNTDKKFGMITDISMRALTMTTEDTWSSRGLFWYPRLGWKTSLLPLLTCGKSDVSQPNRGYQNRPASEIQREKLEDPEIRPIIEKKLKSANRPSRQKIDPESPATNRYWAL</sequence>
<dbReference type="PROSITE" id="PS50158">
    <property type="entry name" value="ZF_CCHC"/>
    <property type="match status" value="2"/>
</dbReference>
<keyword evidence="1" id="KW-0862">Zinc</keyword>
<keyword evidence="1" id="KW-0479">Metal-binding</keyword>
<evidence type="ECO:0000256" key="1">
    <source>
        <dbReference type="PROSITE-ProRule" id="PRU00047"/>
    </source>
</evidence>
<dbReference type="GO" id="GO:0008270">
    <property type="term" value="F:zinc ion binding"/>
    <property type="evidence" value="ECO:0007669"/>
    <property type="project" value="UniProtKB-KW"/>
</dbReference>
<accession>A0A4Y2AYN0</accession>
<keyword evidence="5" id="KW-1185">Reference proteome</keyword>
<dbReference type="Pfam" id="PF00098">
    <property type="entry name" value="zf-CCHC"/>
    <property type="match status" value="2"/>
</dbReference>
<evidence type="ECO:0000259" key="3">
    <source>
        <dbReference type="PROSITE" id="PS50158"/>
    </source>
</evidence>
<feature type="compositionally biased region" description="Basic and acidic residues" evidence="2">
    <location>
        <begin position="217"/>
        <end position="235"/>
    </location>
</feature>
<name>A0A4Y2AYN0_ARAVE</name>
<comment type="caution">
    <text evidence="4">The sequence shown here is derived from an EMBL/GenBank/DDBJ whole genome shotgun (WGS) entry which is preliminary data.</text>
</comment>
<dbReference type="Gene3D" id="4.10.60.10">
    <property type="entry name" value="Zinc finger, CCHC-type"/>
    <property type="match status" value="1"/>
</dbReference>
<dbReference type="EMBL" id="BGPR01000038">
    <property type="protein sequence ID" value="GBL84677.1"/>
    <property type="molecule type" value="Genomic_DNA"/>
</dbReference>
<feature type="domain" description="CCHC-type" evidence="3">
    <location>
        <begin position="103"/>
        <end position="118"/>
    </location>
</feature>
<dbReference type="InterPro" id="IPR001878">
    <property type="entry name" value="Znf_CCHC"/>
</dbReference>
<dbReference type="SUPFAM" id="SSF57756">
    <property type="entry name" value="Retrovirus zinc finger-like domains"/>
    <property type="match status" value="1"/>
</dbReference>
<evidence type="ECO:0000313" key="5">
    <source>
        <dbReference type="Proteomes" id="UP000499080"/>
    </source>
</evidence>
<evidence type="ECO:0000256" key="2">
    <source>
        <dbReference type="SAM" id="MobiDB-lite"/>
    </source>
</evidence>
<feature type="domain" description="CCHC-type" evidence="3">
    <location>
        <begin position="76"/>
        <end position="91"/>
    </location>
</feature>
<dbReference type="GO" id="GO:0003676">
    <property type="term" value="F:nucleic acid binding"/>
    <property type="evidence" value="ECO:0007669"/>
    <property type="project" value="InterPro"/>
</dbReference>